<feature type="compositionally biased region" description="Basic and acidic residues" evidence="1">
    <location>
        <begin position="54"/>
        <end position="78"/>
    </location>
</feature>
<keyword evidence="3" id="KW-1185">Reference proteome</keyword>
<evidence type="ECO:0000313" key="2">
    <source>
        <dbReference type="EMBL" id="KAF9580167.1"/>
    </source>
</evidence>
<dbReference type="Proteomes" id="UP000780801">
    <property type="component" value="Unassembled WGS sequence"/>
</dbReference>
<dbReference type="AlphaFoldDB" id="A0A9P6KCY2"/>
<reference evidence="2" key="1">
    <citation type="journal article" date="2020" name="Fungal Divers.">
        <title>Resolving the Mortierellaceae phylogeny through synthesis of multi-gene phylogenetics and phylogenomics.</title>
        <authorList>
            <person name="Vandepol N."/>
            <person name="Liber J."/>
            <person name="Desiro A."/>
            <person name="Na H."/>
            <person name="Kennedy M."/>
            <person name="Barry K."/>
            <person name="Grigoriev I.V."/>
            <person name="Miller A.N."/>
            <person name="O'Donnell K."/>
            <person name="Stajich J.E."/>
            <person name="Bonito G."/>
        </authorList>
    </citation>
    <scope>NUCLEOTIDE SEQUENCE</scope>
    <source>
        <strain evidence="2">KOD1015</strain>
    </source>
</reference>
<comment type="caution">
    <text evidence="2">The sequence shown here is derived from an EMBL/GenBank/DDBJ whole genome shotgun (WGS) entry which is preliminary data.</text>
</comment>
<proteinExistence type="predicted"/>
<gene>
    <name evidence="2" type="ORF">BGW38_003295</name>
</gene>
<feature type="compositionally biased region" description="Polar residues" evidence="1">
    <location>
        <begin position="34"/>
        <end position="47"/>
    </location>
</feature>
<evidence type="ECO:0000256" key="1">
    <source>
        <dbReference type="SAM" id="MobiDB-lite"/>
    </source>
</evidence>
<dbReference type="EMBL" id="JAABOA010002239">
    <property type="protein sequence ID" value="KAF9580167.1"/>
    <property type="molecule type" value="Genomic_DNA"/>
</dbReference>
<sequence>MDLNDTIINIDQQAEDVEANNSQSEVKTGPKDSQPGTVISAASTSCNAGIDGNSEEHAKSYKDSSNEGPVRHKDEIMNEKVGQSSVYEYRPAPFSTLEEYNTKMKEDIVSGRAGKVLKE</sequence>
<organism evidence="2 3">
    <name type="scientific">Lunasporangiospora selenospora</name>
    <dbReference type="NCBI Taxonomy" id="979761"/>
    <lineage>
        <taxon>Eukaryota</taxon>
        <taxon>Fungi</taxon>
        <taxon>Fungi incertae sedis</taxon>
        <taxon>Mucoromycota</taxon>
        <taxon>Mortierellomycotina</taxon>
        <taxon>Mortierellomycetes</taxon>
        <taxon>Mortierellales</taxon>
        <taxon>Mortierellaceae</taxon>
        <taxon>Lunasporangiospora</taxon>
    </lineage>
</organism>
<protein>
    <submittedName>
        <fullName evidence="2">Uncharacterized protein</fullName>
    </submittedName>
</protein>
<name>A0A9P6KCY2_9FUNG</name>
<feature type="region of interest" description="Disordered" evidence="1">
    <location>
        <begin position="1"/>
        <end position="85"/>
    </location>
</feature>
<accession>A0A9P6KCY2</accession>
<feature type="compositionally biased region" description="Polar residues" evidence="1">
    <location>
        <begin position="1"/>
        <end position="12"/>
    </location>
</feature>
<evidence type="ECO:0000313" key="3">
    <source>
        <dbReference type="Proteomes" id="UP000780801"/>
    </source>
</evidence>